<evidence type="ECO:0000256" key="1">
    <source>
        <dbReference type="SAM" id="Phobius"/>
    </source>
</evidence>
<dbReference type="Proteomes" id="UP000095287">
    <property type="component" value="Unplaced"/>
</dbReference>
<evidence type="ECO:0000313" key="3">
    <source>
        <dbReference type="WBParaSite" id="L893_g23187.t1"/>
    </source>
</evidence>
<feature type="transmembrane region" description="Helical" evidence="1">
    <location>
        <begin position="6"/>
        <end position="27"/>
    </location>
</feature>
<sequence length="87" mass="10049">MSNGVVRVLAILLWTMTLLVASFPSYIMQHRRARPVIFRRVPHVIDAYYMPAETSVAQPAIVVRKRSQPTDTEYTDEFSVDPFMIYS</sequence>
<organism evidence="2 3">
    <name type="scientific">Steinernema glaseri</name>
    <dbReference type="NCBI Taxonomy" id="37863"/>
    <lineage>
        <taxon>Eukaryota</taxon>
        <taxon>Metazoa</taxon>
        <taxon>Ecdysozoa</taxon>
        <taxon>Nematoda</taxon>
        <taxon>Chromadorea</taxon>
        <taxon>Rhabditida</taxon>
        <taxon>Tylenchina</taxon>
        <taxon>Panagrolaimomorpha</taxon>
        <taxon>Strongyloidoidea</taxon>
        <taxon>Steinernematidae</taxon>
        <taxon>Steinernema</taxon>
    </lineage>
</organism>
<keyword evidence="2" id="KW-1185">Reference proteome</keyword>
<protein>
    <submittedName>
        <fullName evidence="3">Secreted protein</fullName>
    </submittedName>
</protein>
<keyword evidence="1" id="KW-1133">Transmembrane helix</keyword>
<accession>A0A1I7Z5Q6</accession>
<keyword evidence="1" id="KW-0812">Transmembrane</keyword>
<proteinExistence type="predicted"/>
<reference evidence="3" key="1">
    <citation type="submission" date="2016-11" db="UniProtKB">
        <authorList>
            <consortium name="WormBaseParasite"/>
        </authorList>
    </citation>
    <scope>IDENTIFICATION</scope>
</reference>
<evidence type="ECO:0000313" key="2">
    <source>
        <dbReference type="Proteomes" id="UP000095287"/>
    </source>
</evidence>
<keyword evidence="1" id="KW-0472">Membrane</keyword>
<dbReference type="WBParaSite" id="L893_g23187.t1">
    <property type="protein sequence ID" value="L893_g23187.t1"/>
    <property type="gene ID" value="L893_g23187"/>
</dbReference>
<dbReference type="AlphaFoldDB" id="A0A1I7Z5Q6"/>
<name>A0A1I7Z5Q6_9BILA</name>